<keyword evidence="4 8" id="KW-0223">Dioxygenase</keyword>
<organism evidence="8 9">
    <name type="scientific">Delftia acidovorans (strain DSM 14801 / SPH-1)</name>
    <dbReference type="NCBI Taxonomy" id="398578"/>
    <lineage>
        <taxon>Bacteria</taxon>
        <taxon>Pseudomonadati</taxon>
        <taxon>Pseudomonadota</taxon>
        <taxon>Betaproteobacteria</taxon>
        <taxon>Burkholderiales</taxon>
        <taxon>Comamonadaceae</taxon>
        <taxon>Delftia</taxon>
    </lineage>
</organism>
<keyword evidence="5 8" id="KW-0560">Oxidoreductase</keyword>
<name>A9C243_DELAS</name>
<dbReference type="GO" id="GO:0046872">
    <property type="term" value="F:metal ion binding"/>
    <property type="evidence" value="ECO:0007669"/>
    <property type="project" value="UniProtKB-KW"/>
</dbReference>
<sequence>MGLPPMQALRRDAVNAVTEASHLSTVAQDLEQDRQQPLQIQPLSGRIGAVVHGARLSGELAAEQFTQIHAALLRHRVLFFRGQHHLTDASHQAFGRLFGEIESHPTVPAPDGTAFLELNSQHGGRADSWHTDVTFKAAFPKVCVLRAVTLPGHGGDTVWANTVAAYEGLPEPLRQLAEQLWAVHGNDYDYAENFRQNAASQTETAGRASYRKVFTRKTIESEQPLVHVHPETGEKALLLGHFAKRIKGLRANESTALLQLFNERIIRLENTVRWQWAQGDVAIWDNRATQHYAINDYGDAHRVVRRVTVTGTVATSVDGRHSVDITVPEPLAA</sequence>
<dbReference type="EC" id="1.14.11.17" evidence="8"/>
<dbReference type="InterPro" id="IPR042098">
    <property type="entry name" value="TauD-like_sf"/>
</dbReference>
<evidence type="ECO:0000256" key="3">
    <source>
        <dbReference type="ARBA" id="ARBA00022723"/>
    </source>
</evidence>
<gene>
    <name evidence="8" type="ordered locus">Daci_3041</name>
</gene>
<dbReference type="FunFam" id="3.60.130.10:FF:000002">
    <property type="entry name" value="Alpha-ketoglutarate-dependent taurine dioxygenase"/>
    <property type="match status" value="1"/>
</dbReference>
<evidence type="ECO:0000259" key="7">
    <source>
        <dbReference type="Pfam" id="PF02668"/>
    </source>
</evidence>
<feature type="domain" description="TauD/TfdA-like" evidence="7">
    <location>
        <begin position="40"/>
        <end position="308"/>
    </location>
</feature>
<comment type="similarity">
    <text evidence="2">Belongs to the TfdA dioxygenase family.</text>
</comment>
<dbReference type="Proteomes" id="UP000000784">
    <property type="component" value="Chromosome"/>
</dbReference>
<keyword evidence="9" id="KW-1185">Reference proteome</keyword>
<dbReference type="Pfam" id="PF02668">
    <property type="entry name" value="TauD"/>
    <property type="match status" value="1"/>
</dbReference>
<evidence type="ECO:0000313" key="9">
    <source>
        <dbReference type="Proteomes" id="UP000000784"/>
    </source>
</evidence>
<protein>
    <submittedName>
        <fullName evidence="8">Taurine dioxygenase</fullName>
        <ecNumber evidence="8">1.14.11.17</ecNumber>
    </submittedName>
</protein>
<dbReference type="GO" id="GO:0005737">
    <property type="term" value="C:cytoplasm"/>
    <property type="evidence" value="ECO:0007669"/>
    <property type="project" value="TreeGrafter"/>
</dbReference>
<dbReference type="EMBL" id="CP000884">
    <property type="protein sequence ID" value="ABX35679.1"/>
    <property type="molecule type" value="Genomic_DNA"/>
</dbReference>
<dbReference type="eggNOG" id="COG2175">
    <property type="taxonomic scope" value="Bacteria"/>
</dbReference>
<evidence type="ECO:0000256" key="5">
    <source>
        <dbReference type="ARBA" id="ARBA00023002"/>
    </source>
</evidence>
<accession>A9C243</accession>
<evidence type="ECO:0000256" key="1">
    <source>
        <dbReference type="ARBA" id="ARBA00001954"/>
    </source>
</evidence>
<dbReference type="Gene3D" id="3.60.130.10">
    <property type="entry name" value="Clavaminate synthase-like"/>
    <property type="match status" value="1"/>
</dbReference>
<dbReference type="InterPro" id="IPR003819">
    <property type="entry name" value="TauD/TfdA-like"/>
</dbReference>
<keyword evidence="6" id="KW-0408">Iron</keyword>
<dbReference type="PANTHER" id="PTHR30468">
    <property type="entry name" value="ALPHA-KETOGLUTARATE-DEPENDENT SULFONATE DIOXYGENASE"/>
    <property type="match status" value="1"/>
</dbReference>
<reference evidence="9" key="2">
    <citation type="submission" date="2007-11" db="EMBL/GenBank/DDBJ databases">
        <title>Complete sequence of Delftia acidovorans DSM 14801 / SPH-1.</title>
        <authorList>
            <person name="Copeland A."/>
            <person name="Lucas S."/>
            <person name="Lapidus A."/>
            <person name="Barry K."/>
            <person name="Glavina del Rio T."/>
            <person name="Dalin E."/>
            <person name="Tice H."/>
            <person name="Pitluck S."/>
            <person name="Lowry S."/>
            <person name="Clum A."/>
            <person name="Schmutz J."/>
            <person name="Larimer F."/>
            <person name="Land M."/>
            <person name="Hauser L."/>
            <person name="Kyrpides N."/>
            <person name="Kim E."/>
            <person name="Schleheck D."/>
            <person name="Richardson P."/>
        </authorList>
    </citation>
    <scope>NUCLEOTIDE SEQUENCE [LARGE SCALE GENOMIC DNA]</scope>
    <source>
        <strain evidence="9">DSM 14801 / SPH-1</strain>
    </source>
</reference>
<dbReference type="HOGENOM" id="CLU_036005_2_1_4"/>
<dbReference type="PANTHER" id="PTHR30468:SF5">
    <property type="entry name" value="ALPHA-KETOGLUTARATE-DEPENDENT SULFATE ESTER DIOXYGENASE"/>
    <property type="match status" value="1"/>
</dbReference>
<dbReference type="AlphaFoldDB" id="A9C243"/>
<dbReference type="InterPro" id="IPR051323">
    <property type="entry name" value="AtsK-like"/>
</dbReference>
<evidence type="ECO:0000256" key="6">
    <source>
        <dbReference type="ARBA" id="ARBA00023004"/>
    </source>
</evidence>
<dbReference type="GO" id="GO:0000908">
    <property type="term" value="F:taurine dioxygenase activity"/>
    <property type="evidence" value="ECO:0007669"/>
    <property type="project" value="UniProtKB-EC"/>
</dbReference>
<evidence type="ECO:0000256" key="4">
    <source>
        <dbReference type="ARBA" id="ARBA00022964"/>
    </source>
</evidence>
<evidence type="ECO:0000313" key="8">
    <source>
        <dbReference type="EMBL" id="ABX35679.1"/>
    </source>
</evidence>
<dbReference type="KEGG" id="dac:Daci_3041"/>
<evidence type="ECO:0000256" key="2">
    <source>
        <dbReference type="ARBA" id="ARBA00005896"/>
    </source>
</evidence>
<keyword evidence="3" id="KW-0479">Metal-binding</keyword>
<proteinExistence type="inferred from homology"/>
<reference evidence="8 9" key="1">
    <citation type="journal article" date="2004" name="Appl. Environ. Microbiol.">
        <title>Mineralization of individual congeners of linear alkylbenzenesulfonate by defined pairs of heterotrophic bacteria.</title>
        <authorList>
            <person name="Schleheck D."/>
            <person name="Knepper T.P."/>
            <person name="Fischer K."/>
            <person name="Cook A.M."/>
        </authorList>
    </citation>
    <scope>NUCLEOTIDE SEQUENCE [LARGE SCALE GENOMIC DNA]</scope>
    <source>
        <strain evidence="9">DSM 14801 / SPH-1</strain>
    </source>
</reference>
<comment type="cofactor">
    <cofactor evidence="1">
        <name>Fe(2+)</name>
        <dbReference type="ChEBI" id="CHEBI:29033"/>
    </cofactor>
</comment>
<dbReference type="STRING" id="398578.Daci_3041"/>
<dbReference type="SUPFAM" id="SSF51197">
    <property type="entry name" value="Clavaminate synthase-like"/>
    <property type="match status" value="1"/>
</dbReference>